<keyword evidence="2" id="KW-1185">Reference proteome</keyword>
<evidence type="ECO:0008006" key="3">
    <source>
        <dbReference type="Google" id="ProtNLM"/>
    </source>
</evidence>
<organism evidence="1 2">
    <name type="scientific">Allorhizobium borbori</name>
    <dbReference type="NCBI Taxonomy" id="485907"/>
    <lineage>
        <taxon>Bacteria</taxon>
        <taxon>Pseudomonadati</taxon>
        <taxon>Pseudomonadota</taxon>
        <taxon>Alphaproteobacteria</taxon>
        <taxon>Hyphomicrobiales</taxon>
        <taxon>Rhizobiaceae</taxon>
        <taxon>Rhizobium/Agrobacterium group</taxon>
        <taxon>Allorhizobium</taxon>
    </lineage>
</organism>
<dbReference type="InterPro" id="IPR029465">
    <property type="entry name" value="ATPgrasp_TupA"/>
</dbReference>
<accession>A0A7W6NZX6</accession>
<proteinExistence type="predicted"/>
<dbReference type="Proteomes" id="UP000584824">
    <property type="component" value="Unassembled WGS sequence"/>
</dbReference>
<dbReference type="RefSeq" id="WP_183788810.1">
    <property type="nucleotide sequence ID" value="NZ_JACIDU010000001.1"/>
</dbReference>
<sequence>MSDVSIRQESFLMPGYQDGRFREKFHHLIWRIIAPLPDKPYLRVKYRVIKGLWPDLDQPKTFSEKVQYRKLHDRDPLHATLVDKAAAKAYVDEKLDAVYAVPAYWVGTDLATVDWSKVELPAVVKPTHASAQGRFLYNQADIDALIAENPVPDWLKLDHAHYNREWAYSQVKPQVVIEKMLSVNGGVPWDYRFFTFGGRVFCVQVDIRHEGMGYSCFYSRDWKRMPFLDADYLPPFPKEVERPKRYDEMLSVAERLGEDLDFVRVDLYASDDWVHVGELTLYPGGGFENYQPAAYDRILGDLWTLEPAT</sequence>
<gene>
    <name evidence="1" type="ORF">GGQ66_000374</name>
</gene>
<reference evidence="1 2" key="1">
    <citation type="submission" date="2020-08" db="EMBL/GenBank/DDBJ databases">
        <title>Genomic Encyclopedia of Type Strains, Phase IV (KMG-IV): sequencing the most valuable type-strain genomes for metagenomic binning, comparative biology and taxonomic classification.</title>
        <authorList>
            <person name="Goeker M."/>
        </authorList>
    </citation>
    <scope>NUCLEOTIDE SEQUENCE [LARGE SCALE GENOMIC DNA]</scope>
    <source>
        <strain evidence="1 2">DSM 26385</strain>
    </source>
</reference>
<protein>
    <recommendedName>
        <fullName evidence="3">TupA-like ATPgrasp</fullName>
    </recommendedName>
</protein>
<name>A0A7W6NZX6_9HYPH</name>
<dbReference type="EMBL" id="JACIDU010000001">
    <property type="protein sequence ID" value="MBB4101858.1"/>
    <property type="molecule type" value="Genomic_DNA"/>
</dbReference>
<evidence type="ECO:0000313" key="1">
    <source>
        <dbReference type="EMBL" id="MBB4101858.1"/>
    </source>
</evidence>
<comment type="caution">
    <text evidence="1">The sequence shown here is derived from an EMBL/GenBank/DDBJ whole genome shotgun (WGS) entry which is preliminary data.</text>
</comment>
<dbReference type="Pfam" id="PF14305">
    <property type="entry name" value="ATPgrasp_TupA"/>
    <property type="match status" value="1"/>
</dbReference>
<dbReference type="AlphaFoldDB" id="A0A7W6NZX6"/>
<evidence type="ECO:0000313" key="2">
    <source>
        <dbReference type="Proteomes" id="UP000584824"/>
    </source>
</evidence>